<gene>
    <name evidence="3" type="ORF">PGH26_13710</name>
</gene>
<evidence type="ECO:0000256" key="1">
    <source>
        <dbReference type="ARBA" id="ARBA00023125"/>
    </source>
</evidence>
<accession>A0ABZ0KWV8</accession>
<dbReference type="Proteomes" id="UP001303532">
    <property type="component" value="Chromosome"/>
</dbReference>
<dbReference type="PANTHER" id="PTHR46797:SF1">
    <property type="entry name" value="METHYLPHOSPHONATE SYNTHASE"/>
    <property type="match status" value="1"/>
</dbReference>
<dbReference type="EMBL" id="CP116341">
    <property type="protein sequence ID" value="WOV83921.1"/>
    <property type="molecule type" value="Genomic_DNA"/>
</dbReference>
<dbReference type="SUPFAM" id="SSF47413">
    <property type="entry name" value="lambda repressor-like DNA-binding domains"/>
    <property type="match status" value="1"/>
</dbReference>
<proteinExistence type="predicted"/>
<dbReference type="PANTHER" id="PTHR46797">
    <property type="entry name" value="HTH-TYPE TRANSCRIPTIONAL REGULATOR"/>
    <property type="match status" value="1"/>
</dbReference>
<dbReference type="RefSeq" id="WP_323691609.1">
    <property type="nucleotide sequence ID" value="NZ_CP116341.1"/>
</dbReference>
<sequence length="166" mass="18889">MEEDITLGGVIRSKRKAQKLTLVEMGKKTGLTQGYLSNIENNVRTRPSVEVLKKIADALNVSRTALMTIAGYVEESELEVQKNIILREREMFGAANTSELNTSTIVLNDVIDAAYLNTKFIYSGKELNIYEKTYISQILYMILENPIPEELTERKKIIELLEFLLK</sequence>
<organism evidence="3 4">
    <name type="scientific">Sporosarcina jeotgali</name>
    <dbReference type="NCBI Taxonomy" id="3020056"/>
    <lineage>
        <taxon>Bacteria</taxon>
        <taxon>Bacillati</taxon>
        <taxon>Bacillota</taxon>
        <taxon>Bacilli</taxon>
        <taxon>Bacillales</taxon>
        <taxon>Caryophanaceae</taxon>
        <taxon>Sporosarcina</taxon>
    </lineage>
</organism>
<protein>
    <submittedName>
        <fullName evidence="3">Helix-turn-helix transcriptional regulator</fullName>
    </submittedName>
</protein>
<evidence type="ECO:0000313" key="3">
    <source>
        <dbReference type="EMBL" id="WOV83921.1"/>
    </source>
</evidence>
<dbReference type="InterPro" id="IPR050807">
    <property type="entry name" value="TransReg_Diox_bact_type"/>
</dbReference>
<dbReference type="Gene3D" id="1.10.260.40">
    <property type="entry name" value="lambda repressor-like DNA-binding domains"/>
    <property type="match status" value="1"/>
</dbReference>
<dbReference type="CDD" id="cd00093">
    <property type="entry name" value="HTH_XRE"/>
    <property type="match status" value="1"/>
</dbReference>
<evidence type="ECO:0000259" key="2">
    <source>
        <dbReference type="PROSITE" id="PS50943"/>
    </source>
</evidence>
<dbReference type="PROSITE" id="PS50943">
    <property type="entry name" value="HTH_CROC1"/>
    <property type="match status" value="1"/>
</dbReference>
<dbReference type="SMART" id="SM00530">
    <property type="entry name" value="HTH_XRE"/>
    <property type="match status" value="1"/>
</dbReference>
<dbReference type="InterPro" id="IPR001387">
    <property type="entry name" value="Cro/C1-type_HTH"/>
</dbReference>
<feature type="domain" description="HTH cro/C1-type" evidence="2">
    <location>
        <begin position="11"/>
        <end position="66"/>
    </location>
</feature>
<dbReference type="InterPro" id="IPR010982">
    <property type="entry name" value="Lambda_DNA-bd_dom_sf"/>
</dbReference>
<keyword evidence="4" id="KW-1185">Reference proteome</keyword>
<name>A0ABZ0KWV8_9BACL</name>
<dbReference type="Pfam" id="PF01381">
    <property type="entry name" value="HTH_3"/>
    <property type="match status" value="1"/>
</dbReference>
<reference evidence="3 4" key="1">
    <citation type="submission" date="2023-01" db="EMBL/GenBank/DDBJ databases">
        <title>Sporosarcina sp. nov., isolated from Korean tranditional fermented seafood 'Jeotgal'.</title>
        <authorList>
            <person name="Yang A.-I."/>
        </authorList>
    </citation>
    <scope>NUCLEOTIDE SEQUENCE [LARGE SCALE GENOMIC DNA]</scope>
    <source>
        <strain evidence="3 4">B2O-1</strain>
    </source>
</reference>
<evidence type="ECO:0000313" key="4">
    <source>
        <dbReference type="Proteomes" id="UP001303532"/>
    </source>
</evidence>
<keyword evidence="1" id="KW-0238">DNA-binding</keyword>